<organism evidence="1 2">
    <name type="scientific">Corallibacter vietnamensis</name>
    <dbReference type="NCBI Taxonomy" id="904130"/>
    <lineage>
        <taxon>Bacteria</taxon>
        <taxon>Pseudomonadati</taxon>
        <taxon>Bacteroidota</taxon>
        <taxon>Flavobacteriia</taxon>
        <taxon>Flavobacteriales</taxon>
        <taxon>Flavobacteriaceae</taxon>
        <taxon>Corallibacter</taxon>
    </lineage>
</organism>
<evidence type="ECO:0000313" key="1">
    <source>
        <dbReference type="EMBL" id="GAA3776280.1"/>
    </source>
</evidence>
<sequence length="179" mass="20765">MFTVAVKNSLISHCESLLETHNFGHRYTANGTKEQQLTGIIGQCVVMSLFGLEKITGNSGFDNGVDLIVNNKTIDVKTMGRTTHVKPNYTNNFLKLQDYFKPDIYIFCSYHKRKKIVTICGWITKQAFIKKRRFYPKGSIRTRNDKTTFKTFADLYEIDNKDLNDVKNFNDLKTQIYRL</sequence>
<dbReference type="RefSeq" id="WP_344726817.1">
    <property type="nucleotide sequence ID" value="NZ_BAABBI010000001.1"/>
</dbReference>
<comment type="caution">
    <text evidence="1">The sequence shown here is derived from an EMBL/GenBank/DDBJ whole genome shotgun (WGS) entry which is preliminary data.</text>
</comment>
<name>A0ABP7GX36_9FLAO</name>
<reference evidence="2" key="1">
    <citation type="journal article" date="2019" name="Int. J. Syst. Evol. Microbiol.">
        <title>The Global Catalogue of Microorganisms (GCM) 10K type strain sequencing project: providing services to taxonomists for standard genome sequencing and annotation.</title>
        <authorList>
            <consortium name="The Broad Institute Genomics Platform"/>
            <consortium name="The Broad Institute Genome Sequencing Center for Infectious Disease"/>
            <person name="Wu L."/>
            <person name="Ma J."/>
        </authorList>
    </citation>
    <scope>NUCLEOTIDE SEQUENCE [LARGE SCALE GENOMIC DNA]</scope>
    <source>
        <strain evidence="2">JCM 17525</strain>
    </source>
</reference>
<dbReference type="EMBL" id="BAABBI010000001">
    <property type="protein sequence ID" value="GAA3776280.1"/>
    <property type="molecule type" value="Genomic_DNA"/>
</dbReference>
<keyword evidence="2" id="KW-1185">Reference proteome</keyword>
<evidence type="ECO:0008006" key="3">
    <source>
        <dbReference type="Google" id="ProtNLM"/>
    </source>
</evidence>
<evidence type="ECO:0000313" key="2">
    <source>
        <dbReference type="Proteomes" id="UP001501456"/>
    </source>
</evidence>
<dbReference type="Proteomes" id="UP001501456">
    <property type="component" value="Unassembled WGS sequence"/>
</dbReference>
<accession>A0ABP7GX36</accession>
<gene>
    <name evidence="1" type="ORF">GCM10022271_05510</name>
</gene>
<protein>
    <recommendedName>
        <fullName evidence="3">Restriction endonuclease</fullName>
    </recommendedName>
</protein>
<proteinExistence type="predicted"/>